<dbReference type="AlphaFoldDB" id="A0A927MJZ8"/>
<dbReference type="RefSeq" id="WP_192599796.1">
    <property type="nucleotide sequence ID" value="NZ_JADBEL010000021.1"/>
</dbReference>
<dbReference type="Proteomes" id="UP000658225">
    <property type="component" value="Unassembled WGS sequence"/>
</dbReference>
<sequence length="160" mass="18156">MNINSIAPYQLTSFYSENTSAKSDHVEESVFLISETVEKIEKKDSSALYKELSSKYDVRNATFGEIIEMSEALYGAGEISLKEHAALTFDYDKATSSLKRHAPGYISADFDMYETFANSKGERDWIAEFEARASKDFKYGNLIGYQSKMKVLDILERLSH</sequence>
<reference evidence="1" key="1">
    <citation type="submission" date="2020-10" db="EMBL/GenBank/DDBJ databases">
        <title>Genomic Encyclopedia of Type Strains, Phase IV (KMG-IV): sequencing the most valuable type-strain genomes for metagenomic binning, comparative biology and taxonomic classification.</title>
        <authorList>
            <person name="Goeker M."/>
        </authorList>
    </citation>
    <scope>NUCLEOTIDE SEQUENCE</scope>
    <source>
        <strain evidence="1">DSM 13886</strain>
    </source>
</reference>
<protein>
    <submittedName>
        <fullName evidence="1">Uncharacterized protein</fullName>
    </submittedName>
</protein>
<gene>
    <name evidence="1" type="ORF">H4683_003250</name>
</gene>
<proteinExistence type="predicted"/>
<evidence type="ECO:0000313" key="2">
    <source>
        <dbReference type="Proteomes" id="UP000658225"/>
    </source>
</evidence>
<organism evidence="1 2">
    <name type="scientific">Sporosarcina limicola</name>
    <dbReference type="NCBI Taxonomy" id="34101"/>
    <lineage>
        <taxon>Bacteria</taxon>
        <taxon>Bacillati</taxon>
        <taxon>Bacillota</taxon>
        <taxon>Bacilli</taxon>
        <taxon>Bacillales</taxon>
        <taxon>Caryophanaceae</taxon>
        <taxon>Sporosarcina</taxon>
    </lineage>
</organism>
<comment type="caution">
    <text evidence="1">The sequence shown here is derived from an EMBL/GenBank/DDBJ whole genome shotgun (WGS) entry which is preliminary data.</text>
</comment>
<name>A0A927MJZ8_9BACL</name>
<evidence type="ECO:0000313" key="1">
    <source>
        <dbReference type="EMBL" id="MBE1556129.1"/>
    </source>
</evidence>
<keyword evidence="2" id="KW-1185">Reference proteome</keyword>
<accession>A0A927MJZ8</accession>
<dbReference type="EMBL" id="JADBEL010000021">
    <property type="protein sequence ID" value="MBE1556129.1"/>
    <property type="molecule type" value="Genomic_DNA"/>
</dbReference>